<evidence type="ECO:0000313" key="1">
    <source>
        <dbReference type="EMBL" id="RRT74656.1"/>
    </source>
</evidence>
<proteinExistence type="predicted"/>
<comment type="caution">
    <text evidence="1">The sequence shown here is derived from an EMBL/GenBank/DDBJ whole genome shotgun (WGS) entry which is preliminary data.</text>
</comment>
<accession>A0A427AEP9</accession>
<organism evidence="1 2">
    <name type="scientific">Ensete ventricosum</name>
    <name type="common">Abyssinian banana</name>
    <name type="synonym">Musa ensete</name>
    <dbReference type="NCBI Taxonomy" id="4639"/>
    <lineage>
        <taxon>Eukaryota</taxon>
        <taxon>Viridiplantae</taxon>
        <taxon>Streptophyta</taxon>
        <taxon>Embryophyta</taxon>
        <taxon>Tracheophyta</taxon>
        <taxon>Spermatophyta</taxon>
        <taxon>Magnoliopsida</taxon>
        <taxon>Liliopsida</taxon>
        <taxon>Zingiberales</taxon>
        <taxon>Musaceae</taxon>
        <taxon>Ensete</taxon>
    </lineage>
</organism>
<sequence length="110" mass="11996">MKSTKMYFYRFPHNGTVLPCMIEAITNAAQPHVQVAHRLVRAAIASAISIASHKRPTASSDKHCLGQATNRLTQAVASAASSTSHFARKQFAHGHPTHGGSLRLIYQVNY</sequence>
<dbReference type="Proteomes" id="UP000287651">
    <property type="component" value="Unassembled WGS sequence"/>
</dbReference>
<name>A0A427AEP9_ENSVE</name>
<evidence type="ECO:0000313" key="2">
    <source>
        <dbReference type="Proteomes" id="UP000287651"/>
    </source>
</evidence>
<dbReference type="EMBL" id="AMZH03002713">
    <property type="protein sequence ID" value="RRT74656.1"/>
    <property type="molecule type" value="Genomic_DNA"/>
</dbReference>
<reference evidence="1 2" key="1">
    <citation type="journal article" date="2014" name="Agronomy (Basel)">
        <title>A Draft Genome Sequence for Ensete ventricosum, the Drought-Tolerant Tree Against Hunger.</title>
        <authorList>
            <person name="Harrison J."/>
            <person name="Moore K.A."/>
            <person name="Paszkiewicz K."/>
            <person name="Jones T."/>
            <person name="Grant M."/>
            <person name="Ambacheew D."/>
            <person name="Muzemil S."/>
            <person name="Studholme D.J."/>
        </authorList>
    </citation>
    <scope>NUCLEOTIDE SEQUENCE [LARGE SCALE GENOMIC DNA]</scope>
</reference>
<protein>
    <submittedName>
        <fullName evidence="1">Uncharacterized protein</fullName>
    </submittedName>
</protein>
<gene>
    <name evidence="1" type="ORF">B296_00032106</name>
</gene>
<dbReference type="AlphaFoldDB" id="A0A427AEP9"/>